<dbReference type="EMBL" id="CP016364">
    <property type="protein sequence ID" value="APG47869.1"/>
    <property type="molecule type" value="Genomic_DNA"/>
</dbReference>
<dbReference type="Proteomes" id="UP000183859">
    <property type="component" value="Chromosome"/>
</dbReference>
<protein>
    <submittedName>
        <fullName evidence="2">Uncharacterized protein</fullName>
    </submittedName>
</protein>
<evidence type="ECO:0000256" key="1">
    <source>
        <dbReference type="SAM" id="MobiDB-lite"/>
    </source>
</evidence>
<feature type="compositionally biased region" description="Polar residues" evidence="1">
    <location>
        <begin position="63"/>
        <end position="75"/>
    </location>
</feature>
<dbReference type="KEGG" id="php:PhaeoP97_02484"/>
<organism evidence="2 3">
    <name type="scientific">Phaeobacter porticola</name>
    <dbReference type="NCBI Taxonomy" id="1844006"/>
    <lineage>
        <taxon>Bacteria</taxon>
        <taxon>Pseudomonadati</taxon>
        <taxon>Pseudomonadota</taxon>
        <taxon>Alphaproteobacteria</taxon>
        <taxon>Rhodobacterales</taxon>
        <taxon>Roseobacteraceae</taxon>
        <taxon>Phaeobacter</taxon>
    </lineage>
</organism>
<sequence length="95" mass="10688">MLCRSTTQSAAWRIGHNTSLTERLTRKDARRGTTLGSTQVHFALRMWRRTQPAAASKVARRTYPSNLQRKINSPSRKNRTKLPPGSARVPAFAAQ</sequence>
<evidence type="ECO:0000313" key="2">
    <source>
        <dbReference type="EMBL" id="APG47869.1"/>
    </source>
</evidence>
<feature type="region of interest" description="Disordered" evidence="1">
    <location>
        <begin position="53"/>
        <end position="95"/>
    </location>
</feature>
<accession>A0A1L3I6U0</accession>
<proteinExistence type="predicted"/>
<keyword evidence="3" id="KW-1185">Reference proteome</keyword>
<reference evidence="3" key="1">
    <citation type="submission" date="2016-07" db="EMBL/GenBank/DDBJ databases">
        <title>Phaeobacter portensis sp. nov., a tropodithietic acid producing bacterium isolated from a German harbor.</title>
        <authorList>
            <person name="Freese H.M."/>
            <person name="Bunk B."/>
            <person name="Breider S."/>
            <person name="Brinkhoff T."/>
        </authorList>
    </citation>
    <scope>NUCLEOTIDE SEQUENCE [LARGE SCALE GENOMIC DNA]</scope>
    <source>
        <strain evidence="3">P97</strain>
    </source>
</reference>
<gene>
    <name evidence="2" type="ORF">PhaeoP97_02484</name>
</gene>
<name>A0A1L3I6U0_9RHOB</name>
<dbReference type="STRING" id="1844006.PhaeoP97_02484"/>
<dbReference type="AlphaFoldDB" id="A0A1L3I6U0"/>
<evidence type="ECO:0000313" key="3">
    <source>
        <dbReference type="Proteomes" id="UP000183859"/>
    </source>
</evidence>